<evidence type="ECO:0000313" key="8">
    <source>
        <dbReference type="EMBL" id="QIN80177.1"/>
    </source>
</evidence>
<sequence length="187" mass="19433">MPDCELLVAKALTSEEGGFDSDIAEGIIWSADNGAKVINLSFGGPEPARILKQAIGYAHRKGAVVVAAAGNAGERDREYPAAYSRTIAVAATDERDRRAPFSSSGRYVDVAAPGVDVLSTVPGGYASYSGTSMAAPHVAALAGLLAGEGQSKREIRRSILSTAQDLGPRGRDQEFGAGRIDASRAVR</sequence>
<keyword evidence="9" id="KW-1185">Reference proteome</keyword>
<feature type="region of interest" description="Disordered" evidence="6">
    <location>
        <begin position="162"/>
        <end position="187"/>
    </location>
</feature>
<dbReference type="InterPro" id="IPR050131">
    <property type="entry name" value="Peptidase_S8_subtilisin-like"/>
</dbReference>
<keyword evidence="3" id="KW-0378">Hydrolase</keyword>
<dbReference type="SUPFAM" id="SSF52743">
    <property type="entry name" value="Subtilisin-like"/>
    <property type="match status" value="1"/>
</dbReference>
<evidence type="ECO:0000256" key="3">
    <source>
        <dbReference type="ARBA" id="ARBA00022801"/>
    </source>
</evidence>
<dbReference type="PANTHER" id="PTHR43806:SF11">
    <property type="entry name" value="CEREVISIN-RELATED"/>
    <property type="match status" value="1"/>
</dbReference>
<feature type="domain" description="Peptidase S8/S53" evidence="7">
    <location>
        <begin position="1"/>
        <end position="178"/>
    </location>
</feature>
<dbReference type="EMBL" id="CP045121">
    <property type="protein sequence ID" value="QIN80177.1"/>
    <property type="molecule type" value="Genomic_DNA"/>
</dbReference>
<comment type="similarity">
    <text evidence="1 5">Belongs to the peptidase S8 family.</text>
</comment>
<dbReference type="GO" id="GO:0006508">
    <property type="term" value="P:proteolysis"/>
    <property type="evidence" value="ECO:0007669"/>
    <property type="project" value="UniProtKB-KW"/>
</dbReference>
<dbReference type="InterPro" id="IPR036852">
    <property type="entry name" value="Peptidase_S8/S53_dom_sf"/>
</dbReference>
<protein>
    <submittedName>
        <fullName evidence="8">S8 family serine peptidase</fullName>
    </submittedName>
</protein>
<dbReference type="KEGG" id="rmar:GBA65_18505"/>
<dbReference type="Proteomes" id="UP000502706">
    <property type="component" value="Chromosome"/>
</dbReference>
<evidence type="ECO:0000256" key="6">
    <source>
        <dbReference type="SAM" id="MobiDB-lite"/>
    </source>
</evidence>
<dbReference type="AlphaFoldDB" id="A0A6G8Q1I0"/>
<evidence type="ECO:0000256" key="5">
    <source>
        <dbReference type="PROSITE-ProRule" id="PRU01240"/>
    </source>
</evidence>
<dbReference type="InterPro" id="IPR000209">
    <property type="entry name" value="Peptidase_S8/S53_dom"/>
</dbReference>
<evidence type="ECO:0000256" key="4">
    <source>
        <dbReference type="ARBA" id="ARBA00022825"/>
    </source>
</evidence>
<dbReference type="PROSITE" id="PS00138">
    <property type="entry name" value="SUBTILASE_SER"/>
    <property type="match status" value="1"/>
</dbReference>
<proteinExistence type="inferred from homology"/>
<organism evidence="8 9">
    <name type="scientific">Rubrobacter marinus</name>
    <dbReference type="NCBI Taxonomy" id="2653852"/>
    <lineage>
        <taxon>Bacteria</taxon>
        <taxon>Bacillati</taxon>
        <taxon>Actinomycetota</taxon>
        <taxon>Rubrobacteria</taxon>
        <taxon>Rubrobacterales</taxon>
        <taxon>Rubrobacteraceae</taxon>
        <taxon>Rubrobacter</taxon>
    </lineage>
</organism>
<evidence type="ECO:0000256" key="1">
    <source>
        <dbReference type="ARBA" id="ARBA00011073"/>
    </source>
</evidence>
<keyword evidence="4" id="KW-0720">Serine protease</keyword>
<dbReference type="GO" id="GO:0004252">
    <property type="term" value="F:serine-type endopeptidase activity"/>
    <property type="evidence" value="ECO:0007669"/>
    <property type="project" value="InterPro"/>
</dbReference>
<dbReference type="Gene3D" id="3.40.50.200">
    <property type="entry name" value="Peptidase S8/S53 domain"/>
    <property type="match status" value="1"/>
</dbReference>
<evidence type="ECO:0000256" key="2">
    <source>
        <dbReference type="ARBA" id="ARBA00022670"/>
    </source>
</evidence>
<gene>
    <name evidence="8" type="ORF">GBA65_18505</name>
</gene>
<dbReference type="PROSITE" id="PS51892">
    <property type="entry name" value="SUBTILASE"/>
    <property type="match status" value="1"/>
</dbReference>
<accession>A0A6G8Q1I0</accession>
<evidence type="ECO:0000259" key="7">
    <source>
        <dbReference type="Pfam" id="PF00082"/>
    </source>
</evidence>
<evidence type="ECO:0000313" key="9">
    <source>
        <dbReference type="Proteomes" id="UP000502706"/>
    </source>
</evidence>
<dbReference type="InterPro" id="IPR023828">
    <property type="entry name" value="Peptidase_S8_Ser-AS"/>
</dbReference>
<name>A0A6G8Q1I0_9ACTN</name>
<dbReference type="Pfam" id="PF00082">
    <property type="entry name" value="Peptidase_S8"/>
    <property type="match status" value="1"/>
</dbReference>
<dbReference type="PANTHER" id="PTHR43806">
    <property type="entry name" value="PEPTIDASE S8"/>
    <property type="match status" value="1"/>
</dbReference>
<keyword evidence="2" id="KW-0645">Protease</keyword>
<reference evidence="8 9" key="1">
    <citation type="submission" date="2019-10" db="EMBL/GenBank/DDBJ databases">
        <title>Rubrobacter sp nov SCSIO 52915 isolated from a deep-sea sediment in the South China Sea.</title>
        <authorList>
            <person name="Chen R.W."/>
        </authorList>
    </citation>
    <scope>NUCLEOTIDE SEQUENCE [LARGE SCALE GENOMIC DNA]</scope>
    <source>
        <strain evidence="8 9">SCSIO 52915</strain>
    </source>
</reference>
<comment type="caution">
    <text evidence="5">Lacks conserved residue(s) required for the propagation of feature annotation.</text>
</comment>